<accession>A0A2K9V566</accession>
<dbReference type="RefSeq" id="YP_009797673.1">
    <property type="nucleotide sequence ID" value="NC_047918.1"/>
</dbReference>
<dbReference type="KEGG" id="vg:54988096"/>
<keyword evidence="2" id="KW-1185">Reference proteome</keyword>
<name>A0A2K9V566_9CAUD</name>
<dbReference type="EMBL" id="MG744354">
    <property type="protein sequence ID" value="AUV57262.1"/>
    <property type="molecule type" value="Genomic_DNA"/>
</dbReference>
<evidence type="ECO:0000313" key="2">
    <source>
        <dbReference type="Proteomes" id="UP000241743"/>
    </source>
</evidence>
<dbReference type="Proteomes" id="UP000241743">
    <property type="component" value="Segment"/>
</dbReference>
<sequence length="82" mass="9965">MIELLLYRDDLKYYITEEYTLQLDRDWLVDYIKNSTEYASVDEFLEFYNSEDTEEIISTLDDMDEPYTLEKTGRYCDCDDLL</sequence>
<organism evidence="1 2">
    <name type="scientific">Lactobacillus phage Satyr</name>
    <dbReference type="NCBI Taxonomy" id="2070201"/>
    <lineage>
        <taxon>Viruses</taxon>
        <taxon>Duplodnaviria</taxon>
        <taxon>Heunggongvirae</taxon>
        <taxon>Uroviricota</taxon>
        <taxon>Caudoviricetes</taxon>
        <taxon>Tybeckvirinae</taxon>
        <taxon>Maenadvirus</taxon>
        <taxon>Maenadvirus satyr</taxon>
    </lineage>
</organism>
<evidence type="ECO:0000313" key="1">
    <source>
        <dbReference type="EMBL" id="AUV57262.1"/>
    </source>
</evidence>
<reference evidence="1 2" key="1">
    <citation type="submission" date="2017-12" db="EMBL/GenBank/DDBJ databases">
        <title>Lactobacillus phages that infect wine-derived L. plantarum strains.</title>
        <authorList>
            <person name="Kyrkou I."/>
            <person name="Hestbjerg Hansen L."/>
        </authorList>
    </citation>
    <scope>NUCLEOTIDE SEQUENCE [LARGE SCALE GENOMIC DNA]</scope>
</reference>
<protein>
    <submittedName>
        <fullName evidence="1">Uncharacterized protein</fullName>
    </submittedName>
</protein>
<proteinExistence type="predicted"/>
<dbReference type="GeneID" id="54988096"/>